<keyword evidence="7 13" id="KW-0862">Zinc</keyword>
<dbReference type="Gene3D" id="3.40.50.800">
    <property type="entry name" value="Anticodon-binding domain"/>
    <property type="match status" value="1"/>
</dbReference>
<dbReference type="InterPro" id="IPR002320">
    <property type="entry name" value="Thr-tRNA-ligase_IIa"/>
</dbReference>
<dbReference type="GO" id="GO:0005524">
    <property type="term" value="F:ATP binding"/>
    <property type="evidence" value="ECO:0007669"/>
    <property type="project" value="UniProtKB-UniRule"/>
</dbReference>
<dbReference type="PRINTS" id="PR01047">
    <property type="entry name" value="TRNASYNTHTHR"/>
</dbReference>
<dbReference type="Gene3D" id="3.30.930.10">
    <property type="entry name" value="Bira Bifunctional Protein, Domain 2"/>
    <property type="match status" value="1"/>
</dbReference>
<evidence type="ECO:0000256" key="5">
    <source>
        <dbReference type="ARBA" id="ARBA00022723"/>
    </source>
</evidence>
<dbReference type="PANTHER" id="PTHR11451">
    <property type="entry name" value="THREONINE-TRNA LIGASE"/>
    <property type="match status" value="1"/>
</dbReference>
<dbReference type="InterPro" id="IPR004154">
    <property type="entry name" value="Anticodon-bd"/>
</dbReference>
<evidence type="ECO:0000313" key="15">
    <source>
        <dbReference type="EMBL" id="RLG70075.1"/>
    </source>
</evidence>
<dbReference type="AlphaFoldDB" id="A0A497JJI7"/>
<keyword evidence="3 13" id="KW-0820">tRNA-binding</keyword>
<dbReference type="CDD" id="cd00771">
    <property type="entry name" value="ThrRS_core"/>
    <property type="match status" value="1"/>
</dbReference>
<protein>
    <recommendedName>
        <fullName evidence="13">Threonine--tRNA ligase</fullName>
        <ecNumber evidence="13">6.1.1.3</ecNumber>
    </recommendedName>
    <alternativeName>
        <fullName evidence="13">Threonyl-tRNA synthetase</fullName>
        <shortName evidence="13">ThrRS</shortName>
    </alternativeName>
</protein>
<evidence type="ECO:0000256" key="6">
    <source>
        <dbReference type="ARBA" id="ARBA00022741"/>
    </source>
</evidence>
<comment type="catalytic activity">
    <reaction evidence="12 13">
        <text>tRNA(Thr) + L-threonine + ATP = L-threonyl-tRNA(Thr) + AMP + diphosphate + H(+)</text>
        <dbReference type="Rhea" id="RHEA:24624"/>
        <dbReference type="Rhea" id="RHEA-COMP:9670"/>
        <dbReference type="Rhea" id="RHEA-COMP:9704"/>
        <dbReference type="ChEBI" id="CHEBI:15378"/>
        <dbReference type="ChEBI" id="CHEBI:30616"/>
        <dbReference type="ChEBI" id="CHEBI:33019"/>
        <dbReference type="ChEBI" id="CHEBI:57926"/>
        <dbReference type="ChEBI" id="CHEBI:78442"/>
        <dbReference type="ChEBI" id="CHEBI:78534"/>
        <dbReference type="ChEBI" id="CHEBI:456215"/>
        <dbReference type="EC" id="6.1.1.3"/>
    </reaction>
</comment>
<sequence length="578" mass="67854">MRAKEDEYYKKLWHSTAHVLASAVKELWPDAKLGIGPAIKQGFYYDFDVERPFTPEDLAKIEKKMKEIIKRKERFIRKEISKKEAEELFKDEPYKLELLKGLEGPISIYKNGNFIDLCKGPHVENTAEIKAFKLLRTAGAYWRGSERNPMLQRIYGISFKSKKELEDYLKRLKELGERNHIKLGKQLEIFSTHEEAPGFPFFLPNGTIIWDEIVNFCKRLHIEEGYKFITTPIILSKDLWVRSGHWDHYRKNMYFTEIDERDFAVKPMNCPGHILVYKEKRHSYREFPLKIAEFGIVHRHERSGVLHGLFRVRKFTQDDAHIFCTEEQLKDEIINVINLTKRIYKAFGFNEYGIELSTRPEDSMGTDEQWEHATNALKQALEELKIDYKINEGEGAFYGPKIDFHITDALEREWQCATIQVDFSMPEKFDLYYIGPDDKKHRPVMIHRAILGSIERFMGVLIEHYAGNFPTWLSPTQVKILPITDRNLEYAKKVLKELLLRDVRAELDDSRETLSKKIRQAQLEKIPYMLVVGDNEQKQGSVTVRTRKGAIKKNMPLEEFIDVLCKEISNRALELTIK</sequence>
<dbReference type="GO" id="GO:0002161">
    <property type="term" value="F:aminoacyl-tRNA deacylase activity"/>
    <property type="evidence" value="ECO:0007669"/>
    <property type="project" value="UniProtKB-ARBA"/>
</dbReference>
<dbReference type="HAMAP" id="MF_00184">
    <property type="entry name" value="Thr_tRNA_synth"/>
    <property type="match status" value="1"/>
</dbReference>
<dbReference type="Proteomes" id="UP000277633">
    <property type="component" value="Unassembled WGS sequence"/>
</dbReference>
<evidence type="ECO:0000256" key="1">
    <source>
        <dbReference type="ARBA" id="ARBA00008226"/>
    </source>
</evidence>
<feature type="domain" description="Aminoacyl-transfer RNA synthetases class-II family profile" evidence="14">
    <location>
        <begin position="209"/>
        <end position="470"/>
    </location>
</feature>
<dbReference type="Pfam" id="PF00587">
    <property type="entry name" value="tRNA-synt_2b"/>
    <property type="match status" value="1"/>
</dbReference>
<dbReference type="CDD" id="cd00860">
    <property type="entry name" value="ThrRS_anticodon"/>
    <property type="match status" value="1"/>
</dbReference>
<keyword evidence="2 13" id="KW-0963">Cytoplasm</keyword>
<accession>A0A497JJI7</accession>
<reference evidence="15 16" key="1">
    <citation type="submission" date="2018-06" db="EMBL/GenBank/DDBJ databases">
        <title>Extensive metabolic versatility and redundancy in microbially diverse, dynamic hydrothermal sediments.</title>
        <authorList>
            <person name="Dombrowski N."/>
            <person name="Teske A."/>
            <person name="Baker B.J."/>
        </authorList>
    </citation>
    <scope>NUCLEOTIDE SEQUENCE [LARGE SCALE GENOMIC DNA]</scope>
    <source>
        <strain evidence="15">B9_G13</strain>
    </source>
</reference>
<keyword evidence="5 13" id="KW-0479">Metal-binding</keyword>
<dbReference type="GO" id="GO:0006435">
    <property type="term" value="P:threonyl-tRNA aminoacylation"/>
    <property type="evidence" value="ECO:0007669"/>
    <property type="project" value="UniProtKB-UniRule"/>
</dbReference>
<dbReference type="SUPFAM" id="SSF52954">
    <property type="entry name" value="Class II aaRS ABD-related"/>
    <property type="match status" value="1"/>
</dbReference>
<dbReference type="GO" id="GO:0046872">
    <property type="term" value="F:metal ion binding"/>
    <property type="evidence" value="ECO:0007669"/>
    <property type="project" value="UniProtKB-KW"/>
</dbReference>
<dbReference type="InterPro" id="IPR012947">
    <property type="entry name" value="tRNA_SAD"/>
</dbReference>
<dbReference type="InterPro" id="IPR036621">
    <property type="entry name" value="Anticodon-bd_dom_sf"/>
</dbReference>
<evidence type="ECO:0000259" key="14">
    <source>
        <dbReference type="PROSITE" id="PS50862"/>
    </source>
</evidence>
<dbReference type="FunFam" id="3.40.50.800:FF:000001">
    <property type="entry name" value="Threonine--tRNA ligase"/>
    <property type="match status" value="1"/>
</dbReference>
<evidence type="ECO:0000256" key="8">
    <source>
        <dbReference type="ARBA" id="ARBA00022840"/>
    </source>
</evidence>
<keyword evidence="8 13" id="KW-0067">ATP-binding</keyword>
<feature type="binding site" evidence="13">
    <location>
        <position position="321"/>
    </location>
    <ligand>
        <name>Zn(2+)</name>
        <dbReference type="ChEBI" id="CHEBI:29105"/>
        <note>catalytic</note>
    </ligand>
</feature>
<dbReference type="PROSITE" id="PS50862">
    <property type="entry name" value="AA_TRNA_LIGASE_II"/>
    <property type="match status" value="1"/>
</dbReference>
<dbReference type="InterPro" id="IPR006195">
    <property type="entry name" value="aa-tRNA-synth_II"/>
</dbReference>
<evidence type="ECO:0000256" key="2">
    <source>
        <dbReference type="ARBA" id="ARBA00022490"/>
    </source>
</evidence>
<dbReference type="SUPFAM" id="SSF55681">
    <property type="entry name" value="Class II aaRS and biotin synthetases"/>
    <property type="match status" value="1"/>
</dbReference>
<evidence type="ECO:0000256" key="7">
    <source>
        <dbReference type="ARBA" id="ARBA00022833"/>
    </source>
</evidence>
<dbReference type="NCBIfam" id="TIGR00418">
    <property type="entry name" value="thrS"/>
    <property type="match status" value="1"/>
</dbReference>
<dbReference type="SUPFAM" id="SSF55186">
    <property type="entry name" value="ThrRS/AlaRS common domain"/>
    <property type="match status" value="1"/>
</dbReference>
<dbReference type="GO" id="GO:0000049">
    <property type="term" value="F:tRNA binding"/>
    <property type="evidence" value="ECO:0007669"/>
    <property type="project" value="UniProtKB-KW"/>
</dbReference>
<evidence type="ECO:0000256" key="12">
    <source>
        <dbReference type="ARBA" id="ARBA00049515"/>
    </source>
</evidence>
<dbReference type="Pfam" id="PF03129">
    <property type="entry name" value="HGTP_anticodon"/>
    <property type="match status" value="1"/>
</dbReference>
<evidence type="ECO:0000256" key="13">
    <source>
        <dbReference type="HAMAP-Rule" id="MF_00184"/>
    </source>
</evidence>
<evidence type="ECO:0000256" key="11">
    <source>
        <dbReference type="ARBA" id="ARBA00023146"/>
    </source>
</evidence>
<dbReference type="Pfam" id="PF07973">
    <property type="entry name" value="tRNA_SAD"/>
    <property type="match status" value="1"/>
</dbReference>
<comment type="subunit">
    <text evidence="13">Homodimer.</text>
</comment>
<dbReference type="InterPro" id="IPR047246">
    <property type="entry name" value="ThrRS_anticodon"/>
</dbReference>
<dbReference type="GO" id="GO:0005737">
    <property type="term" value="C:cytoplasm"/>
    <property type="evidence" value="ECO:0007669"/>
    <property type="project" value="UniProtKB-SubCell"/>
</dbReference>
<name>A0A497JJI7_9ARCH</name>
<comment type="caution">
    <text evidence="15">The sequence shown here is derived from an EMBL/GenBank/DDBJ whole genome shotgun (WGS) entry which is preliminary data.</text>
</comment>
<dbReference type="GO" id="GO:0004829">
    <property type="term" value="F:threonine-tRNA ligase activity"/>
    <property type="evidence" value="ECO:0007669"/>
    <property type="project" value="UniProtKB-UniRule"/>
</dbReference>
<dbReference type="FunFam" id="3.30.930.10:FF:000002">
    <property type="entry name" value="Threonine--tRNA ligase"/>
    <property type="match status" value="1"/>
</dbReference>
<dbReference type="PANTHER" id="PTHR11451:SF44">
    <property type="entry name" value="THREONINE--TRNA LIGASE, CHLOROPLASTIC_MITOCHONDRIAL 2"/>
    <property type="match status" value="1"/>
</dbReference>
<dbReference type="EC" id="6.1.1.3" evidence="13"/>
<dbReference type="InterPro" id="IPR018163">
    <property type="entry name" value="Thr/Ala-tRNA-synth_IIc_edit"/>
</dbReference>
<comment type="subcellular location">
    <subcellularLocation>
        <location evidence="13">Cytoplasm</location>
    </subcellularLocation>
</comment>
<feature type="binding site" evidence="13">
    <location>
        <position position="447"/>
    </location>
    <ligand>
        <name>Zn(2+)</name>
        <dbReference type="ChEBI" id="CHEBI:29105"/>
        <note>catalytic</note>
    </ligand>
</feature>
<feature type="binding site" evidence="13">
    <location>
        <position position="270"/>
    </location>
    <ligand>
        <name>Zn(2+)</name>
        <dbReference type="ChEBI" id="CHEBI:29105"/>
        <note>catalytic</note>
    </ligand>
</feature>
<evidence type="ECO:0000256" key="9">
    <source>
        <dbReference type="ARBA" id="ARBA00022884"/>
    </source>
</evidence>
<evidence type="ECO:0000313" key="16">
    <source>
        <dbReference type="Proteomes" id="UP000277633"/>
    </source>
</evidence>
<comment type="cofactor">
    <cofactor evidence="13">
        <name>Zn(2+)</name>
        <dbReference type="ChEBI" id="CHEBI:29105"/>
    </cofactor>
    <text evidence="13">Binds 1 zinc ion per subunit.</text>
</comment>
<dbReference type="Gene3D" id="3.30.54.20">
    <property type="match status" value="1"/>
</dbReference>
<keyword evidence="11 13" id="KW-0030">Aminoacyl-tRNA synthetase</keyword>
<keyword evidence="4 13" id="KW-0436">Ligase</keyword>
<dbReference type="SMART" id="SM00863">
    <property type="entry name" value="tRNA_SAD"/>
    <property type="match status" value="1"/>
</dbReference>
<feature type="region of interest" description="Catalytic" evidence="13">
    <location>
        <begin position="179"/>
        <end position="470"/>
    </location>
</feature>
<evidence type="ECO:0000256" key="10">
    <source>
        <dbReference type="ARBA" id="ARBA00022917"/>
    </source>
</evidence>
<keyword evidence="9 13" id="KW-0694">RNA-binding</keyword>
<evidence type="ECO:0000256" key="3">
    <source>
        <dbReference type="ARBA" id="ARBA00022555"/>
    </source>
</evidence>
<dbReference type="InterPro" id="IPR033728">
    <property type="entry name" value="ThrRS_core"/>
</dbReference>
<organism evidence="15 16">
    <name type="scientific">Candidatus Iainarchaeum sp</name>
    <dbReference type="NCBI Taxonomy" id="3101447"/>
    <lineage>
        <taxon>Archaea</taxon>
        <taxon>Candidatus Iainarchaeota</taxon>
        <taxon>Candidatus Iainarchaeia</taxon>
        <taxon>Candidatus Iainarchaeales</taxon>
        <taxon>Candidatus Iainarchaeaceae</taxon>
        <taxon>Candidatus Iainarchaeum</taxon>
    </lineage>
</organism>
<dbReference type="FunFam" id="3.30.980.10:FF:000005">
    <property type="entry name" value="Threonyl-tRNA synthetase, mitochondrial"/>
    <property type="match status" value="1"/>
</dbReference>
<dbReference type="EMBL" id="QMWO01000024">
    <property type="protein sequence ID" value="RLG70075.1"/>
    <property type="molecule type" value="Genomic_DNA"/>
</dbReference>
<gene>
    <name evidence="13" type="primary">thrS</name>
    <name evidence="15" type="ORF">DRO07_01060</name>
</gene>
<comment type="similarity">
    <text evidence="1 13">Belongs to the class-II aminoacyl-tRNA synthetase family.</text>
</comment>
<dbReference type="Gene3D" id="3.30.980.10">
    <property type="entry name" value="Threonyl-trna Synthetase, Chain A, domain 2"/>
    <property type="match status" value="1"/>
</dbReference>
<dbReference type="InterPro" id="IPR045864">
    <property type="entry name" value="aa-tRNA-synth_II/BPL/LPL"/>
</dbReference>
<keyword evidence="10 13" id="KW-0648">Protein biosynthesis</keyword>
<dbReference type="InterPro" id="IPR002314">
    <property type="entry name" value="aa-tRNA-synt_IIb"/>
</dbReference>
<keyword evidence="6 13" id="KW-0547">Nucleotide-binding</keyword>
<evidence type="ECO:0000256" key="4">
    <source>
        <dbReference type="ARBA" id="ARBA00022598"/>
    </source>
</evidence>
<proteinExistence type="inferred from homology"/>